<keyword evidence="2" id="KW-0347">Helicase</keyword>
<dbReference type="RefSeq" id="WP_283760417.1">
    <property type="nucleotide sequence ID" value="NZ_JAQOSQ010000049.1"/>
</dbReference>
<dbReference type="InterPro" id="IPR038726">
    <property type="entry name" value="PDDEXK_AddAB-type"/>
</dbReference>
<evidence type="ECO:0000256" key="3">
    <source>
        <dbReference type="ARBA" id="ARBA00023204"/>
    </source>
</evidence>
<evidence type="ECO:0000256" key="1">
    <source>
        <dbReference type="ARBA" id="ARBA00022763"/>
    </source>
</evidence>
<evidence type="ECO:0000313" key="6">
    <source>
        <dbReference type="Proteomes" id="UP001232992"/>
    </source>
</evidence>
<name>A0ABT7C4D1_9CYAN</name>
<keyword evidence="2" id="KW-0378">Hydrolase</keyword>
<dbReference type="Proteomes" id="UP001232992">
    <property type="component" value="Unassembled WGS sequence"/>
</dbReference>
<proteinExistence type="predicted"/>
<keyword evidence="6" id="KW-1185">Reference proteome</keyword>
<accession>A0ABT7C4D1</accession>
<keyword evidence="2" id="KW-0547">Nucleotide-binding</keyword>
<dbReference type="EMBL" id="JAQOSQ010000049">
    <property type="protein sequence ID" value="MDJ1185779.1"/>
    <property type="molecule type" value="Genomic_DNA"/>
</dbReference>
<sequence length="278" mass="32447">MALRDSIVRLSQGHLNVLTDCPRKFQHQYLDKLIHPLPIEQQEHLEWGSQFHLLMQQQELGLPVEDLLPADSVFLQCLRALKTANPLLFSKTGDREFRESEHQRIIEFAGYAIATIYDLAILQPDRAQIIDWKTYAKPQNNKYLIQNWQTRLYPFVLYETSDYNAEQISMTYWFVKRKKSLNIAPESSVISYNKAYHISIKNELSQLLHRLTQWLQRYEQGAQFPQVPVGSSQCDRCPFAIRCDRETTNRAATDRKATYFPSSTETIPSLDDIPEQPI</sequence>
<keyword evidence="2" id="KW-0067">ATP-binding</keyword>
<organism evidence="5 6">
    <name type="scientific">Roseofilum casamattae BLCC-M143</name>
    <dbReference type="NCBI Taxonomy" id="3022442"/>
    <lineage>
        <taxon>Bacteria</taxon>
        <taxon>Bacillati</taxon>
        <taxon>Cyanobacteriota</taxon>
        <taxon>Cyanophyceae</taxon>
        <taxon>Desertifilales</taxon>
        <taxon>Desertifilaceae</taxon>
        <taxon>Roseofilum</taxon>
        <taxon>Roseofilum casamattae</taxon>
    </lineage>
</organism>
<evidence type="ECO:0000259" key="4">
    <source>
        <dbReference type="Pfam" id="PF12705"/>
    </source>
</evidence>
<keyword evidence="3" id="KW-0234">DNA repair</keyword>
<comment type="caution">
    <text evidence="5">The sequence shown here is derived from an EMBL/GenBank/DDBJ whole genome shotgun (WGS) entry which is preliminary data.</text>
</comment>
<feature type="domain" description="PD-(D/E)XK endonuclease-like" evidence="4">
    <location>
        <begin position="9"/>
        <end position="244"/>
    </location>
</feature>
<protein>
    <submittedName>
        <fullName evidence="5">PD-(D/E)XK nuclease family protein</fullName>
    </submittedName>
</protein>
<gene>
    <name evidence="5" type="ORF">PMH09_21580</name>
</gene>
<reference evidence="5 6" key="1">
    <citation type="submission" date="2023-01" db="EMBL/GenBank/DDBJ databases">
        <title>Novel diversity within Roseofilum (Cyanobacteria; Desertifilaceae) from marine benthic mats with descriptions of four novel species.</title>
        <authorList>
            <person name="Wang Y."/>
            <person name="Berthold D.E."/>
            <person name="Hu J."/>
            <person name="Lefler F.W."/>
            <person name="Laughinghouse H.D. IV."/>
        </authorList>
    </citation>
    <scope>NUCLEOTIDE SEQUENCE [LARGE SCALE GENOMIC DNA]</scope>
    <source>
        <strain evidence="5 6">BLCC-M143</strain>
    </source>
</reference>
<evidence type="ECO:0000313" key="5">
    <source>
        <dbReference type="EMBL" id="MDJ1185779.1"/>
    </source>
</evidence>
<dbReference type="InterPro" id="IPR011604">
    <property type="entry name" value="PDDEXK-like_dom_sf"/>
</dbReference>
<dbReference type="Gene3D" id="3.90.320.10">
    <property type="match status" value="1"/>
</dbReference>
<evidence type="ECO:0000256" key="2">
    <source>
        <dbReference type="ARBA" id="ARBA00022806"/>
    </source>
</evidence>
<keyword evidence="1" id="KW-0227">DNA damage</keyword>
<dbReference type="Pfam" id="PF12705">
    <property type="entry name" value="PDDEXK_1"/>
    <property type="match status" value="1"/>
</dbReference>